<organism evidence="1">
    <name type="scientific">uncultured Caudovirales phage</name>
    <dbReference type="NCBI Taxonomy" id="2100421"/>
    <lineage>
        <taxon>Viruses</taxon>
        <taxon>Duplodnaviria</taxon>
        <taxon>Heunggongvirae</taxon>
        <taxon>Uroviricota</taxon>
        <taxon>Caudoviricetes</taxon>
        <taxon>Peduoviridae</taxon>
        <taxon>Maltschvirus</taxon>
        <taxon>Maltschvirus maltsch</taxon>
    </lineage>
</organism>
<sequence>MSLYQQWLDAKKAETKAVADRRDIEDQLAIHFGIPKDLDGTMKKEDGGFVVKMEGRINKKIDADKLQVLAAEAGLSEHLSSLFRWKPEINAKAWGAAADAVTQPLLGAITSTPGRPTFTITKD</sequence>
<dbReference type="EMBL" id="LR798305">
    <property type="protein sequence ID" value="CAB5222629.1"/>
    <property type="molecule type" value="Genomic_DNA"/>
</dbReference>
<evidence type="ECO:0000313" key="1">
    <source>
        <dbReference type="EMBL" id="CAB5222629.1"/>
    </source>
</evidence>
<reference evidence="1" key="1">
    <citation type="submission" date="2020-05" db="EMBL/GenBank/DDBJ databases">
        <authorList>
            <person name="Chiriac C."/>
            <person name="Salcher M."/>
            <person name="Ghai R."/>
            <person name="Kavagutti S V."/>
        </authorList>
    </citation>
    <scope>NUCLEOTIDE SEQUENCE</scope>
</reference>
<gene>
    <name evidence="1" type="ORF">UFOVP376_14</name>
</gene>
<dbReference type="InterPro" id="IPR055597">
    <property type="entry name" value="DUF7173"/>
</dbReference>
<proteinExistence type="predicted"/>
<name>A0A6J7WX20_9CAUD</name>
<accession>A0A6J7WX20</accession>
<dbReference type="Pfam" id="PF23791">
    <property type="entry name" value="DUF7173"/>
    <property type="match status" value="1"/>
</dbReference>
<protein>
    <submittedName>
        <fullName evidence="1">Uncharacterized protein</fullName>
    </submittedName>
</protein>